<evidence type="ECO:0000313" key="1">
    <source>
        <dbReference type="EMBL" id="GHF11425.1"/>
    </source>
</evidence>
<proteinExistence type="predicted"/>
<evidence type="ECO:0000313" key="2">
    <source>
        <dbReference type="Proteomes" id="UP000630923"/>
    </source>
</evidence>
<accession>A0A919AIW4</accession>
<dbReference type="AlphaFoldDB" id="A0A919AIW4"/>
<dbReference type="Proteomes" id="UP000630923">
    <property type="component" value="Unassembled WGS sequence"/>
</dbReference>
<gene>
    <name evidence="1" type="ORF">GCM10017044_01480</name>
</gene>
<sequence length="228" mass="25955">MLALLASTCILTASTAPTPKQITNDWALETYGPKMEFQVHRDGKKIGSHQVTFSETEQGHLQVEAETRLRVKFLFLTAYKFDYKTKSIWQDSTLKRLDARTRDGGDVTEFSANFDMSSVTIQMDDKQKTHDIQSPLFPTNHWNPSVLDRTSVFNTITGRVNDIEIIPRDWETIDTPNGPIKARRYDYAGDLQDVSSWYDEKGRWVGLRFKGRDGSTISYECVQCGVSG</sequence>
<comment type="caution">
    <text evidence="1">The sequence shown here is derived from an EMBL/GenBank/DDBJ whole genome shotgun (WGS) entry which is preliminary data.</text>
</comment>
<dbReference type="RefSeq" id="WP_191249652.1">
    <property type="nucleotide sequence ID" value="NZ_BNCI01000001.1"/>
</dbReference>
<keyword evidence="2" id="KW-1185">Reference proteome</keyword>
<name>A0A919AIW4_9PROT</name>
<reference evidence="1" key="2">
    <citation type="submission" date="2020-09" db="EMBL/GenBank/DDBJ databases">
        <authorList>
            <person name="Sun Q."/>
            <person name="Kim S."/>
        </authorList>
    </citation>
    <scope>NUCLEOTIDE SEQUENCE</scope>
    <source>
        <strain evidence="1">KCTC 42590</strain>
    </source>
</reference>
<organism evidence="1 2">
    <name type="scientific">Kordiimonas sediminis</name>
    <dbReference type="NCBI Taxonomy" id="1735581"/>
    <lineage>
        <taxon>Bacteria</taxon>
        <taxon>Pseudomonadati</taxon>
        <taxon>Pseudomonadota</taxon>
        <taxon>Alphaproteobacteria</taxon>
        <taxon>Kordiimonadales</taxon>
        <taxon>Kordiimonadaceae</taxon>
        <taxon>Kordiimonas</taxon>
    </lineage>
</organism>
<dbReference type="Pfam" id="PF19630">
    <property type="entry name" value="DUF6134"/>
    <property type="match status" value="1"/>
</dbReference>
<dbReference type="InterPro" id="IPR045767">
    <property type="entry name" value="DUF6134"/>
</dbReference>
<protein>
    <submittedName>
        <fullName evidence="1">Uncharacterized protein</fullName>
    </submittedName>
</protein>
<dbReference type="EMBL" id="BNCI01000001">
    <property type="protein sequence ID" value="GHF11425.1"/>
    <property type="molecule type" value="Genomic_DNA"/>
</dbReference>
<reference evidence="1" key="1">
    <citation type="journal article" date="2014" name="Int. J. Syst. Evol. Microbiol.">
        <title>Complete genome sequence of Corynebacterium casei LMG S-19264T (=DSM 44701T), isolated from a smear-ripened cheese.</title>
        <authorList>
            <consortium name="US DOE Joint Genome Institute (JGI-PGF)"/>
            <person name="Walter F."/>
            <person name="Albersmeier A."/>
            <person name="Kalinowski J."/>
            <person name="Ruckert C."/>
        </authorList>
    </citation>
    <scope>NUCLEOTIDE SEQUENCE</scope>
    <source>
        <strain evidence="1">KCTC 42590</strain>
    </source>
</reference>